<accession>A0A8J6T7C9</accession>
<evidence type="ECO:0008006" key="3">
    <source>
        <dbReference type="Google" id="ProtNLM"/>
    </source>
</evidence>
<gene>
    <name evidence="1" type="ORF">H8E19_06420</name>
</gene>
<dbReference type="Gene3D" id="3.30.460.40">
    <property type="match status" value="1"/>
</dbReference>
<dbReference type="SUPFAM" id="SSF81301">
    <property type="entry name" value="Nucleotidyltransferase"/>
    <property type="match status" value="1"/>
</dbReference>
<protein>
    <recommendedName>
        <fullName evidence="3">Nucleotidyltransferase family protein</fullName>
    </recommendedName>
</protein>
<evidence type="ECO:0000313" key="1">
    <source>
        <dbReference type="EMBL" id="MBC8177024.1"/>
    </source>
</evidence>
<name>A0A8J6T7C9_9DELT</name>
<evidence type="ECO:0000313" key="2">
    <source>
        <dbReference type="Proteomes" id="UP000650524"/>
    </source>
</evidence>
<organism evidence="1 2">
    <name type="scientific">Candidatus Desulfacyla euxinica</name>
    <dbReference type="NCBI Taxonomy" id="2841693"/>
    <lineage>
        <taxon>Bacteria</taxon>
        <taxon>Deltaproteobacteria</taxon>
        <taxon>Candidatus Desulfacyla</taxon>
    </lineage>
</organism>
<dbReference type="Proteomes" id="UP000650524">
    <property type="component" value="Unassembled WGS sequence"/>
</dbReference>
<comment type="caution">
    <text evidence="1">The sequence shown here is derived from an EMBL/GenBank/DDBJ whole genome shotgun (WGS) entry which is preliminary data.</text>
</comment>
<dbReference type="AlphaFoldDB" id="A0A8J6T7C9"/>
<sequence length="182" mass="21206">MKFKNVILLLIDFFESHQVDYALTGAFALKAYGYLRATRDVDFVGRQEDQFKIIQFLESLGFETRYRSTGYSNHCHGFPGLGQIDFVYVSGKTATTIFSEAHRISILKDVRLPVVTPMHLVAMKVFAMKNDPRRRLREMADIEYLMTLPQVRTEDVKAYFEREGLLKDFQEIIRGKETYEND</sequence>
<dbReference type="EMBL" id="JACNJD010000182">
    <property type="protein sequence ID" value="MBC8177024.1"/>
    <property type="molecule type" value="Genomic_DNA"/>
</dbReference>
<proteinExistence type="predicted"/>
<reference evidence="1 2" key="1">
    <citation type="submission" date="2020-08" db="EMBL/GenBank/DDBJ databases">
        <title>Bridging the membrane lipid divide: bacteria of the FCB group superphylum have the potential to synthesize archaeal ether lipids.</title>
        <authorList>
            <person name="Villanueva L."/>
            <person name="Von Meijenfeldt F.A.B."/>
            <person name="Westbye A.B."/>
            <person name="Yadav S."/>
            <person name="Hopmans E.C."/>
            <person name="Dutilh B.E."/>
            <person name="Sinninghe Damste J.S."/>
        </authorList>
    </citation>
    <scope>NUCLEOTIDE SEQUENCE [LARGE SCALE GENOMIC DNA]</scope>
    <source>
        <strain evidence="1">NIOZ-UU27</strain>
    </source>
</reference>
<dbReference type="InterPro" id="IPR043519">
    <property type="entry name" value="NT_sf"/>
</dbReference>